<accession>A0A6A5X0R0</accession>
<evidence type="ECO:0000313" key="3">
    <source>
        <dbReference type="Proteomes" id="UP000799779"/>
    </source>
</evidence>
<dbReference type="Proteomes" id="UP000799779">
    <property type="component" value="Unassembled WGS sequence"/>
</dbReference>
<proteinExistence type="predicted"/>
<sequence>MRYGHSTLLVCLVIARISFPLHAIRGFGTLFGGFGNSWRDSLSSSSSASSVIEESEVSDSSPSGALDTRLVHLPDCYPPCLSARNQETGLMRGTNAMCRIAAQTHNTCSFAPYEGL</sequence>
<protein>
    <recommendedName>
        <fullName evidence="4">Extracellular membrane protein CFEM domain-containing protein</fullName>
    </recommendedName>
</protein>
<feature type="chain" id="PRO_5025671746" description="Extracellular membrane protein CFEM domain-containing protein" evidence="1">
    <location>
        <begin position="24"/>
        <end position="116"/>
    </location>
</feature>
<keyword evidence="1" id="KW-0732">Signal</keyword>
<evidence type="ECO:0000313" key="2">
    <source>
        <dbReference type="EMBL" id="KAF2006859.1"/>
    </source>
</evidence>
<organism evidence="2 3">
    <name type="scientific">Amniculicola lignicola CBS 123094</name>
    <dbReference type="NCBI Taxonomy" id="1392246"/>
    <lineage>
        <taxon>Eukaryota</taxon>
        <taxon>Fungi</taxon>
        <taxon>Dikarya</taxon>
        <taxon>Ascomycota</taxon>
        <taxon>Pezizomycotina</taxon>
        <taxon>Dothideomycetes</taxon>
        <taxon>Pleosporomycetidae</taxon>
        <taxon>Pleosporales</taxon>
        <taxon>Amniculicolaceae</taxon>
        <taxon>Amniculicola</taxon>
    </lineage>
</organism>
<dbReference type="AlphaFoldDB" id="A0A6A5X0R0"/>
<keyword evidence="3" id="KW-1185">Reference proteome</keyword>
<evidence type="ECO:0008006" key="4">
    <source>
        <dbReference type="Google" id="ProtNLM"/>
    </source>
</evidence>
<reference evidence="2" key="1">
    <citation type="journal article" date="2020" name="Stud. Mycol.">
        <title>101 Dothideomycetes genomes: a test case for predicting lifestyles and emergence of pathogens.</title>
        <authorList>
            <person name="Haridas S."/>
            <person name="Albert R."/>
            <person name="Binder M."/>
            <person name="Bloem J."/>
            <person name="Labutti K."/>
            <person name="Salamov A."/>
            <person name="Andreopoulos B."/>
            <person name="Baker S."/>
            <person name="Barry K."/>
            <person name="Bills G."/>
            <person name="Bluhm B."/>
            <person name="Cannon C."/>
            <person name="Castanera R."/>
            <person name="Culley D."/>
            <person name="Daum C."/>
            <person name="Ezra D."/>
            <person name="Gonzalez J."/>
            <person name="Henrissat B."/>
            <person name="Kuo A."/>
            <person name="Liang C."/>
            <person name="Lipzen A."/>
            <person name="Lutzoni F."/>
            <person name="Magnuson J."/>
            <person name="Mondo S."/>
            <person name="Nolan M."/>
            <person name="Ohm R."/>
            <person name="Pangilinan J."/>
            <person name="Park H.-J."/>
            <person name="Ramirez L."/>
            <person name="Alfaro M."/>
            <person name="Sun H."/>
            <person name="Tritt A."/>
            <person name="Yoshinaga Y."/>
            <person name="Zwiers L.-H."/>
            <person name="Turgeon B."/>
            <person name="Goodwin S."/>
            <person name="Spatafora J."/>
            <person name="Crous P."/>
            <person name="Grigoriev I."/>
        </authorList>
    </citation>
    <scope>NUCLEOTIDE SEQUENCE</scope>
    <source>
        <strain evidence="2">CBS 123094</strain>
    </source>
</reference>
<dbReference type="EMBL" id="ML977558">
    <property type="protein sequence ID" value="KAF2006859.1"/>
    <property type="molecule type" value="Genomic_DNA"/>
</dbReference>
<feature type="signal peptide" evidence="1">
    <location>
        <begin position="1"/>
        <end position="23"/>
    </location>
</feature>
<gene>
    <name evidence="2" type="ORF">P154DRAFT_177472</name>
</gene>
<name>A0A6A5X0R0_9PLEO</name>
<evidence type="ECO:0000256" key="1">
    <source>
        <dbReference type="SAM" id="SignalP"/>
    </source>
</evidence>